<gene>
    <name evidence="1" type="ORF">GSI_03147</name>
</gene>
<proteinExistence type="predicted"/>
<evidence type="ECO:0000313" key="2">
    <source>
        <dbReference type="Proteomes" id="UP000230002"/>
    </source>
</evidence>
<evidence type="ECO:0000313" key="1">
    <source>
        <dbReference type="EMBL" id="PIL34372.1"/>
    </source>
</evidence>
<reference evidence="1 2" key="1">
    <citation type="journal article" date="2015" name="Sci. Rep.">
        <title>Chromosome-level genome map provides insights into diverse defense mechanisms in the medicinal fungus Ganoderma sinense.</title>
        <authorList>
            <person name="Zhu Y."/>
            <person name="Xu J."/>
            <person name="Sun C."/>
            <person name="Zhou S."/>
            <person name="Xu H."/>
            <person name="Nelson D.R."/>
            <person name="Qian J."/>
            <person name="Song J."/>
            <person name="Luo H."/>
            <person name="Xiang L."/>
            <person name="Li Y."/>
            <person name="Xu Z."/>
            <person name="Ji A."/>
            <person name="Wang L."/>
            <person name="Lu S."/>
            <person name="Hayward A."/>
            <person name="Sun W."/>
            <person name="Li X."/>
            <person name="Schwartz D.C."/>
            <person name="Wang Y."/>
            <person name="Chen S."/>
        </authorList>
    </citation>
    <scope>NUCLEOTIDE SEQUENCE [LARGE SCALE GENOMIC DNA]</scope>
    <source>
        <strain evidence="1 2">ZZ0214-1</strain>
    </source>
</reference>
<dbReference type="EMBL" id="AYKW01000005">
    <property type="protein sequence ID" value="PIL34372.1"/>
    <property type="molecule type" value="Genomic_DNA"/>
</dbReference>
<comment type="caution">
    <text evidence="1">The sequence shown here is derived from an EMBL/GenBank/DDBJ whole genome shotgun (WGS) entry which is preliminary data.</text>
</comment>
<keyword evidence="2" id="KW-1185">Reference proteome</keyword>
<accession>A0A2G8SKU0</accession>
<protein>
    <submittedName>
        <fullName evidence="1">Uncharacterized protein</fullName>
    </submittedName>
</protein>
<sequence length="137" mass="14989">MSVITFRALPSLASVPHDARRYSADEPAQWMSCRAKIGMEKGRLGSISVRTKVVPEWFEDSGLSELENLIMSQLEPPEPILLNGGLVHGAAHGQDFQVPPAFSSHSAVRPVRVGDIGRGMADPQLVVGWSMDVRSRR</sequence>
<organism evidence="1 2">
    <name type="scientific">Ganoderma sinense ZZ0214-1</name>
    <dbReference type="NCBI Taxonomy" id="1077348"/>
    <lineage>
        <taxon>Eukaryota</taxon>
        <taxon>Fungi</taxon>
        <taxon>Dikarya</taxon>
        <taxon>Basidiomycota</taxon>
        <taxon>Agaricomycotina</taxon>
        <taxon>Agaricomycetes</taxon>
        <taxon>Polyporales</taxon>
        <taxon>Polyporaceae</taxon>
        <taxon>Ganoderma</taxon>
    </lineage>
</organism>
<dbReference type="Proteomes" id="UP000230002">
    <property type="component" value="Unassembled WGS sequence"/>
</dbReference>
<name>A0A2G8SKU0_9APHY</name>
<dbReference type="AlphaFoldDB" id="A0A2G8SKU0"/>